<proteinExistence type="predicted"/>
<dbReference type="Proteomes" id="UP000826195">
    <property type="component" value="Unassembled WGS sequence"/>
</dbReference>
<dbReference type="EMBL" id="JAHXZJ010000747">
    <property type="protein sequence ID" value="KAH0557588.1"/>
    <property type="molecule type" value="Genomic_DNA"/>
</dbReference>
<protein>
    <submittedName>
        <fullName evidence="2">Uncharacterized protein</fullName>
    </submittedName>
</protein>
<comment type="caution">
    <text evidence="2">The sequence shown here is derived from an EMBL/GenBank/DDBJ whole genome shotgun (WGS) entry which is preliminary data.</text>
</comment>
<feature type="region of interest" description="Disordered" evidence="1">
    <location>
        <begin position="33"/>
        <end position="74"/>
    </location>
</feature>
<feature type="compositionally biased region" description="Polar residues" evidence="1">
    <location>
        <begin position="33"/>
        <end position="45"/>
    </location>
</feature>
<feature type="non-terminal residue" evidence="2">
    <location>
        <position position="74"/>
    </location>
</feature>
<name>A0AAV7ITF6_COTGL</name>
<gene>
    <name evidence="2" type="ORF">KQX54_008627</name>
</gene>
<keyword evidence="3" id="KW-1185">Reference proteome</keyword>
<dbReference type="AlphaFoldDB" id="A0AAV7ITF6"/>
<reference evidence="2 3" key="1">
    <citation type="journal article" date="2021" name="J. Hered.">
        <title>A chromosome-level genome assembly of the parasitoid wasp, Cotesia glomerata (Hymenoptera: Braconidae).</title>
        <authorList>
            <person name="Pinto B.J."/>
            <person name="Weis J.J."/>
            <person name="Gamble T."/>
            <person name="Ode P.J."/>
            <person name="Paul R."/>
            <person name="Zaspel J.M."/>
        </authorList>
    </citation>
    <scope>NUCLEOTIDE SEQUENCE [LARGE SCALE GENOMIC DNA]</scope>
    <source>
        <strain evidence="2">CgM1</strain>
    </source>
</reference>
<evidence type="ECO:0000313" key="2">
    <source>
        <dbReference type="EMBL" id="KAH0557588.1"/>
    </source>
</evidence>
<sequence length="74" mass="8434">MKKIHPSALRCTPNFISFRCALEERQLRKQIKLTQEQLDTVQPTKEPSEPEASDNESDASKNHGQETDLLANIQ</sequence>
<evidence type="ECO:0000256" key="1">
    <source>
        <dbReference type="SAM" id="MobiDB-lite"/>
    </source>
</evidence>
<evidence type="ECO:0000313" key="3">
    <source>
        <dbReference type="Proteomes" id="UP000826195"/>
    </source>
</evidence>
<organism evidence="2 3">
    <name type="scientific">Cotesia glomerata</name>
    <name type="common">Lepidopteran parasitic wasp</name>
    <name type="synonym">Apanteles glomeratus</name>
    <dbReference type="NCBI Taxonomy" id="32391"/>
    <lineage>
        <taxon>Eukaryota</taxon>
        <taxon>Metazoa</taxon>
        <taxon>Ecdysozoa</taxon>
        <taxon>Arthropoda</taxon>
        <taxon>Hexapoda</taxon>
        <taxon>Insecta</taxon>
        <taxon>Pterygota</taxon>
        <taxon>Neoptera</taxon>
        <taxon>Endopterygota</taxon>
        <taxon>Hymenoptera</taxon>
        <taxon>Apocrita</taxon>
        <taxon>Ichneumonoidea</taxon>
        <taxon>Braconidae</taxon>
        <taxon>Microgastrinae</taxon>
        <taxon>Cotesia</taxon>
    </lineage>
</organism>
<accession>A0AAV7ITF6</accession>